<feature type="region of interest" description="Disordered" evidence="1">
    <location>
        <begin position="189"/>
        <end position="237"/>
    </location>
</feature>
<dbReference type="PANTHER" id="PTHR22443:SF18">
    <property type="entry name" value="NON-SPECIFIC LETHAL 1, ISOFORM M"/>
    <property type="match status" value="1"/>
</dbReference>
<feature type="compositionally biased region" description="Basic and acidic residues" evidence="1">
    <location>
        <begin position="311"/>
        <end position="323"/>
    </location>
</feature>
<sequence length="323" mass="36558">MCHRRCTCRRCVRARGSARAAAGRGAAPTTPARRAPLRPPRTPRSPAAAHSAPAHTRRHPTRLKRGRPPLSRKIKERERDEETSTAGKERPRGRPSTETRGYRRPSYDIDNIVIPQSIAANTRPEILTYKEIITPKWRVMEIPEVPLNNGVMKSNRISIESEEEDVSEATVQSRHARAELRERARYVRKQRARRVHAQHEHEQHAPARDQPAAPAPPALPAPPAAPLQHETVRPYSPRQFPLTETTYQEMLLNMPQEFRPSSPSHWGSSPLQSPQGNFEEEVDMDDSSTLSPYSPSAFDGDDPDDAEWDPSAEKVEKRKSSFR</sequence>
<feature type="region of interest" description="Disordered" evidence="1">
    <location>
        <begin position="254"/>
        <end position="323"/>
    </location>
</feature>
<dbReference type="InterPro" id="IPR029332">
    <property type="entry name" value="PEHE_dom"/>
</dbReference>
<feature type="compositionally biased region" description="Low complexity" evidence="1">
    <location>
        <begin position="14"/>
        <end position="34"/>
    </location>
</feature>
<dbReference type="Proteomes" id="UP000691718">
    <property type="component" value="Unassembled WGS sequence"/>
</dbReference>
<feature type="compositionally biased region" description="Low complexity" evidence="1">
    <location>
        <begin position="44"/>
        <end position="54"/>
    </location>
</feature>
<dbReference type="EMBL" id="CAJQZP010000058">
    <property type="protein sequence ID" value="CAG4935458.1"/>
    <property type="molecule type" value="Genomic_DNA"/>
</dbReference>
<feature type="region of interest" description="Disordered" evidence="1">
    <location>
        <begin position="13"/>
        <end position="104"/>
    </location>
</feature>
<feature type="compositionally biased region" description="Basic and acidic residues" evidence="1">
    <location>
        <begin position="197"/>
        <end position="207"/>
    </location>
</feature>
<dbReference type="PANTHER" id="PTHR22443">
    <property type="entry name" value="NON-SPECIFIC LETHAL 1, ISOFORM M"/>
    <property type="match status" value="1"/>
</dbReference>
<dbReference type="AlphaFoldDB" id="A0A8S3W1R0"/>
<dbReference type="GO" id="GO:0044545">
    <property type="term" value="C:NSL complex"/>
    <property type="evidence" value="ECO:0007669"/>
    <property type="project" value="TreeGrafter"/>
</dbReference>
<comment type="caution">
    <text evidence="3">The sequence shown here is derived from an EMBL/GenBank/DDBJ whole genome shotgun (WGS) entry which is preliminary data.</text>
</comment>
<proteinExistence type="predicted"/>
<feature type="domain" description="PEHE" evidence="2">
    <location>
        <begin position="132"/>
        <end position="253"/>
    </location>
</feature>
<keyword evidence="4" id="KW-1185">Reference proteome</keyword>
<organism evidence="3 4">
    <name type="scientific">Parnassius apollo</name>
    <name type="common">Apollo butterfly</name>
    <name type="synonym">Papilio apollo</name>
    <dbReference type="NCBI Taxonomy" id="110799"/>
    <lineage>
        <taxon>Eukaryota</taxon>
        <taxon>Metazoa</taxon>
        <taxon>Ecdysozoa</taxon>
        <taxon>Arthropoda</taxon>
        <taxon>Hexapoda</taxon>
        <taxon>Insecta</taxon>
        <taxon>Pterygota</taxon>
        <taxon>Neoptera</taxon>
        <taxon>Endopterygota</taxon>
        <taxon>Lepidoptera</taxon>
        <taxon>Glossata</taxon>
        <taxon>Ditrysia</taxon>
        <taxon>Papilionoidea</taxon>
        <taxon>Papilionidae</taxon>
        <taxon>Parnassiinae</taxon>
        <taxon>Parnassini</taxon>
        <taxon>Parnassius</taxon>
        <taxon>Parnassius</taxon>
    </lineage>
</organism>
<feature type="compositionally biased region" description="Basic residues" evidence="1">
    <location>
        <begin position="55"/>
        <end position="72"/>
    </location>
</feature>
<evidence type="ECO:0000256" key="1">
    <source>
        <dbReference type="SAM" id="MobiDB-lite"/>
    </source>
</evidence>
<dbReference type="OrthoDB" id="6022640at2759"/>
<gene>
    <name evidence="3" type="ORF">PAPOLLO_LOCUS995</name>
</gene>
<protein>
    <submittedName>
        <fullName evidence="3">(apollo) hypothetical protein</fullName>
    </submittedName>
</protein>
<evidence type="ECO:0000259" key="2">
    <source>
        <dbReference type="SMART" id="SM01300"/>
    </source>
</evidence>
<dbReference type="InterPro" id="IPR026180">
    <property type="entry name" value="NSL1"/>
</dbReference>
<feature type="compositionally biased region" description="Pro residues" evidence="1">
    <location>
        <begin position="213"/>
        <end position="225"/>
    </location>
</feature>
<dbReference type="SMART" id="SM01300">
    <property type="entry name" value="PEHE"/>
    <property type="match status" value="1"/>
</dbReference>
<feature type="compositionally biased region" description="Basic and acidic residues" evidence="1">
    <location>
        <begin position="73"/>
        <end position="104"/>
    </location>
</feature>
<name>A0A8S3W1R0_PARAO</name>
<dbReference type="GO" id="GO:0035035">
    <property type="term" value="F:histone acetyltransferase binding"/>
    <property type="evidence" value="ECO:0007669"/>
    <property type="project" value="TreeGrafter"/>
</dbReference>
<feature type="compositionally biased region" description="Acidic residues" evidence="1">
    <location>
        <begin position="299"/>
        <end position="310"/>
    </location>
</feature>
<evidence type="ECO:0000313" key="4">
    <source>
        <dbReference type="Proteomes" id="UP000691718"/>
    </source>
</evidence>
<feature type="compositionally biased region" description="Polar residues" evidence="1">
    <location>
        <begin position="259"/>
        <end position="276"/>
    </location>
</feature>
<accession>A0A8S3W1R0</accession>
<evidence type="ECO:0000313" key="3">
    <source>
        <dbReference type="EMBL" id="CAG4935458.1"/>
    </source>
</evidence>
<reference evidence="3" key="1">
    <citation type="submission" date="2021-04" db="EMBL/GenBank/DDBJ databases">
        <authorList>
            <person name="Tunstrom K."/>
        </authorList>
    </citation>
    <scope>NUCLEOTIDE SEQUENCE</scope>
</reference>